<dbReference type="Pfam" id="PF15879">
    <property type="entry name" value="MWFE"/>
    <property type="match status" value="1"/>
</dbReference>
<dbReference type="Proteomes" id="UP000466442">
    <property type="component" value="Unassembled WGS sequence"/>
</dbReference>
<gene>
    <name evidence="1" type="ORF">GE061_011259</name>
</gene>
<name>A0A6A4K1J6_APOLU</name>
<sequence>MWYEILPCLGIITAALTAPTIINYQLVKWQQYGNPYRRELFPKMNLDLYQRDMRLNGNPYVMQGLDAIPDK</sequence>
<organism evidence="1 2">
    <name type="scientific">Apolygus lucorum</name>
    <name type="common">Small green plant bug</name>
    <name type="synonym">Lygocoris lucorum</name>
    <dbReference type="NCBI Taxonomy" id="248454"/>
    <lineage>
        <taxon>Eukaryota</taxon>
        <taxon>Metazoa</taxon>
        <taxon>Ecdysozoa</taxon>
        <taxon>Arthropoda</taxon>
        <taxon>Hexapoda</taxon>
        <taxon>Insecta</taxon>
        <taxon>Pterygota</taxon>
        <taxon>Neoptera</taxon>
        <taxon>Paraneoptera</taxon>
        <taxon>Hemiptera</taxon>
        <taxon>Heteroptera</taxon>
        <taxon>Panheteroptera</taxon>
        <taxon>Cimicomorpha</taxon>
        <taxon>Miridae</taxon>
        <taxon>Mirini</taxon>
        <taxon>Apolygus</taxon>
    </lineage>
</organism>
<dbReference type="OrthoDB" id="1920692at2759"/>
<protein>
    <submittedName>
        <fullName evidence="1">Uncharacterized protein</fullName>
    </submittedName>
</protein>
<dbReference type="EMBL" id="WIXP02000003">
    <property type="protein sequence ID" value="KAF6213539.1"/>
    <property type="molecule type" value="Genomic_DNA"/>
</dbReference>
<evidence type="ECO:0000313" key="2">
    <source>
        <dbReference type="Proteomes" id="UP000466442"/>
    </source>
</evidence>
<reference evidence="1" key="1">
    <citation type="journal article" date="2021" name="Mol. Ecol. Resour.">
        <title>Apolygus lucorum genome provides insights into omnivorousness and mesophyll feeding.</title>
        <authorList>
            <person name="Liu Y."/>
            <person name="Liu H."/>
            <person name="Wang H."/>
            <person name="Huang T."/>
            <person name="Liu B."/>
            <person name="Yang B."/>
            <person name="Yin L."/>
            <person name="Li B."/>
            <person name="Zhang Y."/>
            <person name="Zhang S."/>
            <person name="Jiang F."/>
            <person name="Zhang X."/>
            <person name="Ren Y."/>
            <person name="Wang B."/>
            <person name="Wang S."/>
            <person name="Lu Y."/>
            <person name="Wu K."/>
            <person name="Fan W."/>
            <person name="Wang G."/>
        </authorList>
    </citation>
    <scope>NUCLEOTIDE SEQUENCE</scope>
    <source>
        <strain evidence="1">12Hb</strain>
    </source>
</reference>
<accession>A0A6A4K1J6</accession>
<proteinExistence type="predicted"/>
<dbReference type="AlphaFoldDB" id="A0A6A4K1J6"/>
<keyword evidence="2" id="KW-1185">Reference proteome</keyword>
<dbReference type="InterPro" id="IPR017384">
    <property type="entry name" value="NADH_Ub_cplx-1_asu_su-1"/>
</dbReference>
<comment type="caution">
    <text evidence="1">The sequence shown here is derived from an EMBL/GenBank/DDBJ whole genome shotgun (WGS) entry which is preliminary data.</text>
</comment>
<evidence type="ECO:0000313" key="1">
    <source>
        <dbReference type="EMBL" id="KAF6213539.1"/>
    </source>
</evidence>